<name>A0A1V6C5I8_UNCT6</name>
<accession>A0A1V6C5I8</accession>
<dbReference type="EMBL" id="MWDQ01000138">
    <property type="protein sequence ID" value="OQB72178.1"/>
    <property type="molecule type" value="Genomic_DNA"/>
</dbReference>
<proteinExistence type="predicted"/>
<reference evidence="1" key="1">
    <citation type="submission" date="2017-02" db="EMBL/GenBank/DDBJ databases">
        <title>Delving into the versatile metabolic prowess of the omnipresent phylum Bacteroidetes.</title>
        <authorList>
            <person name="Nobu M.K."/>
            <person name="Mei R."/>
            <person name="Narihiro T."/>
            <person name="Kuroda K."/>
            <person name="Liu W.-T."/>
        </authorList>
    </citation>
    <scope>NUCLEOTIDE SEQUENCE</scope>
    <source>
        <strain evidence="1">ADurb.Bin131</strain>
    </source>
</reference>
<dbReference type="AlphaFoldDB" id="A0A1V6C5I8"/>
<protein>
    <submittedName>
        <fullName evidence="1">Uncharacterized protein</fullName>
    </submittedName>
</protein>
<organism evidence="1">
    <name type="scientific">candidate division TA06 bacterium ADurb.Bin131</name>
    <dbReference type="NCBI Taxonomy" id="1852827"/>
    <lineage>
        <taxon>Bacteria</taxon>
        <taxon>Bacteria division TA06</taxon>
    </lineage>
</organism>
<sequence length="49" mass="5885">MEQCKHIASTARILCFSRFFDRDLTRLNIPTKIHLTEYKNSFNIKNGRR</sequence>
<dbReference type="Proteomes" id="UP000485562">
    <property type="component" value="Unassembled WGS sequence"/>
</dbReference>
<evidence type="ECO:0000313" key="1">
    <source>
        <dbReference type="EMBL" id="OQB72178.1"/>
    </source>
</evidence>
<gene>
    <name evidence="1" type="ORF">BWX89_01421</name>
</gene>
<comment type="caution">
    <text evidence="1">The sequence shown here is derived from an EMBL/GenBank/DDBJ whole genome shotgun (WGS) entry which is preliminary data.</text>
</comment>